<evidence type="ECO:0000313" key="2">
    <source>
        <dbReference type="Proteomes" id="UP000050761"/>
    </source>
</evidence>
<evidence type="ECO:0000313" key="1">
    <source>
        <dbReference type="EMBL" id="VDO62693.1"/>
    </source>
</evidence>
<evidence type="ECO:0000313" key="3">
    <source>
        <dbReference type="WBParaSite" id="HPBE_0000489301-mRNA-1"/>
    </source>
</evidence>
<dbReference type="OrthoDB" id="5790186at2759"/>
<dbReference type="EMBL" id="UZAH01025377">
    <property type="protein sequence ID" value="VDO62693.1"/>
    <property type="molecule type" value="Genomic_DNA"/>
</dbReference>
<organism evidence="2 3">
    <name type="scientific">Heligmosomoides polygyrus</name>
    <name type="common">Parasitic roundworm</name>
    <dbReference type="NCBI Taxonomy" id="6339"/>
    <lineage>
        <taxon>Eukaryota</taxon>
        <taxon>Metazoa</taxon>
        <taxon>Ecdysozoa</taxon>
        <taxon>Nematoda</taxon>
        <taxon>Chromadorea</taxon>
        <taxon>Rhabditida</taxon>
        <taxon>Rhabditina</taxon>
        <taxon>Rhabditomorpha</taxon>
        <taxon>Strongyloidea</taxon>
        <taxon>Heligmosomidae</taxon>
        <taxon>Heligmosomoides</taxon>
    </lineage>
</organism>
<dbReference type="WBParaSite" id="HPBE_0000489301-mRNA-1">
    <property type="protein sequence ID" value="HPBE_0000489301-mRNA-1"/>
    <property type="gene ID" value="HPBE_0000489301"/>
</dbReference>
<reference evidence="3" key="2">
    <citation type="submission" date="2019-09" db="UniProtKB">
        <authorList>
            <consortium name="WormBaseParasite"/>
        </authorList>
    </citation>
    <scope>IDENTIFICATION</scope>
</reference>
<protein>
    <submittedName>
        <fullName evidence="3">SMC hinge domain-containing protein</fullName>
    </submittedName>
</protein>
<accession>A0A183FEQ7</accession>
<name>A0A183FEQ7_HELPZ</name>
<dbReference type="Proteomes" id="UP000050761">
    <property type="component" value="Unassembled WGS sequence"/>
</dbReference>
<gene>
    <name evidence="1" type="ORF">HPBE_LOCUS4894</name>
</gene>
<keyword evidence="2" id="KW-1185">Reference proteome</keyword>
<reference evidence="1 2" key="1">
    <citation type="submission" date="2018-11" db="EMBL/GenBank/DDBJ databases">
        <authorList>
            <consortium name="Pathogen Informatics"/>
        </authorList>
    </citation>
    <scope>NUCLEOTIDE SEQUENCE [LARGE SCALE GENOMIC DNA]</scope>
</reference>
<sequence length="86" mass="9385">MNWMRMNGLGQGGFRQLLTGNPTVAKADLCPAFTAVVAIFGYDYGEKIVLDCKQVRLLPLYEFRKQSSARIAVDDKCGTIGPTAVS</sequence>
<accession>A0A3P7YDP4</accession>
<dbReference type="AlphaFoldDB" id="A0A183FEQ7"/>
<proteinExistence type="predicted"/>